<dbReference type="Pfam" id="PF14808">
    <property type="entry name" value="TMEM164"/>
    <property type="match status" value="1"/>
</dbReference>
<comment type="caution">
    <text evidence="2">The sequence shown here is derived from an EMBL/GenBank/DDBJ whole genome shotgun (WGS) entry which is preliminary data.</text>
</comment>
<dbReference type="NCBIfam" id="TIGR02206">
    <property type="entry name" value="intg_mem_TP0381"/>
    <property type="match status" value="1"/>
</dbReference>
<feature type="transmembrane region" description="Helical" evidence="1">
    <location>
        <begin position="202"/>
        <end position="223"/>
    </location>
</feature>
<dbReference type="RefSeq" id="WP_260994689.1">
    <property type="nucleotide sequence ID" value="NZ_JAODWD010000004.1"/>
</dbReference>
<sequence>MAIAQEFTTYGPSHWAVLALFAVVAAVLVWLGRRQTAAAAGRFGRIVGAVTAVIYLAAFVYALIPFDVRWSVPLHLTDLATVVAAYAWWSQKHWAYVLTYYWGLVLSVQALISPALTGPDFPSLPYLGFWSIHLLVVWAAVYLTWGRGMRPRWRDYRFVVAVTVGWAAITMSFNSLAGSNYGFLNGKPSTASLLDLFGSWPWYLVVGATLVFAVWAAMTWPWIRARGYEIDDGRADGSSACSPAS</sequence>
<feature type="transmembrane region" description="Helical" evidence="1">
    <location>
        <begin position="158"/>
        <end position="182"/>
    </location>
</feature>
<feature type="transmembrane region" description="Helical" evidence="1">
    <location>
        <begin position="43"/>
        <end position="64"/>
    </location>
</feature>
<feature type="transmembrane region" description="Helical" evidence="1">
    <location>
        <begin position="70"/>
        <end position="89"/>
    </location>
</feature>
<keyword evidence="3" id="KW-1185">Reference proteome</keyword>
<evidence type="ECO:0000313" key="2">
    <source>
        <dbReference type="EMBL" id="MCT7660019.1"/>
    </source>
</evidence>
<reference evidence="3" key="1">
    <citation type="submission" date="2023-07" db="EMBL/GenBank/DDBJ databases">
        <authorList>
            <person name="Deng Y."/>
            <person name="Zhang Y.-Q."/>
        </authorList>
    </citation>
    <scope>NUCLEOTIDE SEQUENCE [LARGE SCALE GENOMIC DNA]</scope>
    <source>
        <strain evidence="3">CPCC 205710</strain>
    </source>
</reference>
<dbReference type="InterPro" id="IPR011737">
    <property type="entry name" value="CHP02206_TP0381"/>
</dbReference>
<feature type="transmembrane region" description="Helical" evidence="1">
    <location>
        <begin position="124"/>
        <end position="146"/>
    </location>
</feature>
<dbReference type="Proteomes" id="UP001206639">
    <property type="component" value="Unassembled WGS sequence"/>
</dbReference>
<evidence type="ECO:0000256" key="1">
    <source>
        <dbReference type="SAM" id="Phobius"/>
    </source>
</evidence>
<keyword evidence="1" id="KW-0472">Membrane</keyword>
<feature type="transmembrane region" description="Helical" evidence="1">
    <location>
        <begin position="94"/>
        <end position="112"/>
    </location>
</feature>
<name>A0ABT2MCM6_9MYCO</name>
<evidence type="ECO:0000313" key="3">
    <source>
        <dbReference type="Proteomes" id="UP001206639"/>
    </source>
</evidence>
<organism evidence="2 3">
    <name type="scientific">Mycobacterium deserti</name>
    <dbReference type="NCBI Taxonomy" id="2978347"/>
    <lineage>
        <taxon>Bacteria</taxon>
        <taxon>Bacillati</taxon>
        <taxon>Actinomycetota</taxon>
        <taxon>Actinomycetes</taxon>
        <taxon>Mycobacteriales</taxon>
        <taxon>Mycobacteriaceae</taxon>
        <taxon>Mycobacterium</taxon>
    </lineage>
</organism>
<dbReference type="EMBL" id="JAODWD010000004">
    <property type="protein sequence ID" value="MCT7660019.1"/>
    <property type="molecule type" value="Genomic_DNA"/>
</dbReference>
<proteinExistence type="predicted"/>
<keyword evidence="1" id="KW-1133">Transmembrane helix</keyword>
<feature type="transmembrane region" description="Helical" evidence="1">
    <location>
        <begin position="12"/>
        <end position="31"/>
    </location>
</feature>
<protein>
    <submittedName>
        <fullName evidence="2">TIGR02206 family membrane protein</fullName>
    </submittedName>
</protein>
<gene>
    <name evidence="2" type="ORF">N4S67_16505</name>
</gene>
<accession>A0ABT2MCM6</accession>
<keyword evidence="1" id="KW-0812">Transmembrane</keyword>